<evidence type="ECO:0000256" key="1">
    <source>
        <dbReference type="ARBA" id="ARBA00005664"/>
    </source>
</evidence>
<dbReference type="Gene3D" id="3.90.550.10">
    <property type="entry name" value="Spore Coat Polysaccharide Biosynthesis Protein SpsA, Chain A"/>
    <property type="match status" value="1"/>
</dbReference>
<dbReference type="GO" id="GO:0000139">
    <property type="term" value="C:Golgi membrane"/>
    <property type="evidence" value="ECO:0007669"/>
    <property type="project" value="TreeGrafter"/>
</dbReference>
<comment type="caution">
    <text evidence="5">The sequence shown here is derived from an EMBL/GenBank/DDBJ whole genome shotgun (WGS) entry which is preliminary data.</text>
</comment>
<organism evidence="5 6">
    <name type="scientific">Polarella glacialis</name>
    <name type="common">Dinoflagellate</name>
    <dbReference type="NCBI Taxonomy" id="89957"/>
    <lineage>
        <taxon>Eukaryota</taxon>
        <taxon>Sar</taxon>
        <taxon>Alveolata</taxon>
        <taxon>Dinophyceae</taxon>
        <taxon>Suessiales</taxon>
        <taxon>Suessiaceae</taxon>
        <taxon>Polarella</taxon>
    </lineage>
</organism>
<evidence type="ECO:0000256" key="2">
    <source>
        <dbReference type="ARBA" id="ARBA00022676"/>
    </source>
</evidence>
<dbReference type="Pfam" id="PF05637">
    <property type="entry name" value="Glyco_transf_34"/>
    <property type="match status" value="1"/>
</dbReference>
<evidence type="ECO:0000256" key="3">
    <source>
        <dbReference type="ARBA" id="ARBA00022679"/>
    </source>
</evidence>
<dbReference type="EMBL" id="CAJNNW010002479">
    <property type="protein sequence ID" value="CAE8644306.1"/>
    <property type="molecule type" value="Genomic_DNA"/>
</dbReference>
<dbReference type="PANTHER" id="PTHR31306">
    <property type="entry name" value="ALPHA-1,6-MANNOSYLTRANSFERASE MNN11-RELATED"/>
    <property type="match status" value="1"/>
</dbReference>
<dbReference type="AlphaFoldDB" id="A0A813I3S9"/>
<keyword evidence="3" id="KW-0808">Transferase</keyword>
<evidence type="ECO:0000313" key="6">
    <source>
        <dbReference type="Proteomes" id="UP000626109"/>
    </source>
</evidence>
<gene>
    <name evidence="5" type="ORF">PGLA2088_LOCUS2947</name>
</gene>
<comment type="similarity">
    <text evidence="1">Belongs to the glycosyltransferase 34 family.</text>
</comment>
<feature type="signal peptide" evidence="4">
    <location>
        <begin position="1"/>
        <end position="20"/>
    </location>
</feature>
<feature type="chain" id="PRO_5033066335" evidence="4">
    <location>
        <begin position="21"/>
        <end position="518"/>
    </location>
</feature>
<dbReference type="GO" id="GO:0006487">
    <property type="term" value="P:protein N-linked glycosylation"/>
    <property type="evidence" value="ECO:0007669"/>
    <property type="project" value="TreeGrafter"/>
</dbReference>
<reference evidence="5" key="1">
    <citation type="submission" date="2021-02" db="EMBL/GenBank/DDBJ databases">
        <authorList>
            <person name="Dougan E. K."/>
            <person name="Rhodes N."/>
            <person name="Thang M."/>
            <person name="Chan C."/>
        </authorList>
    </citation>
    <scope>NUCLEOTIDE SEQUENCE</scope>
</reference>
<accession>A0A813I3S9</accession>
<dbReference type="PANTHER" id="PTHR31306:SF4">
    <property type="entry name" value="ALPHA-1,2-GALACTOSYLTRANSFERASE"/>
    <property type="match status" value="1"/>
</dbReference>
<protein>
    <submittedName>
        <fullName evidence="5">Uncharacterized protein</fullName>
    </submittedName>
</protein>
<keyword evidence="2" id="KW-0328">Glycosyltransferase</keyword>
<dbReference type="InterPro" id="IPR008630">
    <property type="entry name" value="Glyco_trans_34"/>
</dbReference>
<dbReference type="Proteomes" id="UP000626109">
    <property type="component" value="Unassembled WGS sequence"/>
</dbReference>
<name>A0A813I3S9_POLGL</name>
<evidence type="ECO:0000313" key="5">
    <source>
        <dbReference type="EMBL" id="CAE8644306.1"/>
    </source>
</evidence>
<proteinExistence type="inferred from homology"/>
<keyword evidence="4" id="KW-0732">Signal</keyword>
<sequence>MSSRCLRGAGWLLLPHVAAASSSGSQAPLRCPWPLQPAAGESAAVPGGVQLWEGLLREVQLGLAALAAGDAPRARRVVGQALDAVLAEAGGQLELREGQRSAASGTARALRLALEECSLGMAAAYRVLALAHFADPAVGSASHSVQVAALDISLRLQHLASSWLIYAYNEPARHDASFIDSSAWPITSDEFSDEHRSVAATLAGLGGGTAPALQGVDSNFRLPGLSLAIVTVCAYPEGSTPLPRLASSVHRIYASRHGYAYLHHSDVGLAGGRPPAWAKIKAVSDALQDGRWDWVVWVDCDIYFMDLDTTLDSLLMRYAGGATGSSSGELDPEAQLLVTEDSQMLNTAIFLARRSAWSLDMLRRVWGGAGPGEEEDATSPFVNHTWWEQAAFAQELLGENHRRFADVVYSPDGVSGAEFLKSGVSSAYPPEVRLVPQAEMNSYHPISSRLVGNTTWSPGKFILSFNGVQSLTGPTVARILVANYYEVFCKLNSVEHLCQGVLSEEGEMKLFAPWLSQP</sequence>
<dbReference type="InterPro" id="IPR029044">
    <property type="entry name" value="Nucleotide-diphossugar_trans"/>
</dbReference>
<evidence type="ECO:0000256" key="4">
    <source>
        <dbReference type="SAM" id="SignalP"/>
    </source>
</evidence>
<dbReference type="GO" id="GO:0016757">
    <property type="term" value="F:glycosyltransferase activity"/>
    <property type="evidence" value="ECO:0007669"/>
    <property type="project" value="UniProtKB-KW"/>
</dbReference>